<protein>
    <submittedName>
        <fullName evidence="2">Uncharacterized protein</fullName>
    </submittedName>
</protein>
<evidence type="ECO:0000313" key="2">
    <source>
        <dbReference type="Ensembl" id="ENSSGRP00000110283.1"/>
    </source>
</evidence>
<evidence type="ECO:0000256" key="1">
    <source>
        <dbReference type="SAM" id="Phobius"/>
    </source>
</evidence>
<evidence type="ECO:0000313" key="3">
    <source>
        <dbReference type="Proteomes" id="UP000472262"/>
    </source>
</evidence>
<proteinExistence type="predicted"/>
<reference evidence="2" key="2">
    <citation type="submission" date="2025-09" db="UniProtKB">
        <authorList>
            <consortium name="Ensembl"/>
        </authorList>
    </citation>
    <scope>IDENTIFICATION</scope>
</reference>
<organism evidence="2 3">
    <name type="scientific">Sinocyclocheilus grahami</name>
    <name type="common">Dianchi golden-line fish</name>
    <name type="synonym">Barbus grahami</name>
    <dbReference type="NCBI Taxonomy" id="75366"/>
    <lineage>
        <taxon>Eukaryota</taxon>
        <taxon>Metazoa</taxon>
        <taxon>Chordata</taxon>
        <taxon>Craniata</taxon>
        <taxon>Vertebrata</taxon>
        <taxon>Euteleostomi</taxon>
        <taxon>Actinopterygii</taxon>
        <taxon>Neopterygii</taxon>
        <taxon>Teleostei</taxon>
        <taxon>Ostariophysi</taxon>
        <taxon>Cypriniformes</taxon>
        <taxon>Cyprinidae</taxon>
        <taxon>Cyprininae</taxon>
        <taxon>Sinocyclocheilus</taxon>
    </lineage>
</organism>
<keyword evidence="3" id="KW-1185">Reference proteome</keyword>
<feature type="transmembrane region" description="Helical" evidence="1">
    <location>
        <begin position="53"/>
        <end position="71"/>
    </location>
</feature>
<dbReference type="InParanoid" id="A0A672T7G9"/>
<dbReference type="Proteomes" id="UP000472262">
    <property type="component" value="Unassembled WGS sequence"/>
</dbReference>
<name>A0A672T7G9_SINGR</name>
<dbReference type="AlphaFoldDB" id="A0A672T7G9"/>
<reference evidence="2" key="1">
    <citation type="submission" date="2025-08" db="UniProtKB">
        <authorList>
            <consortium name="Ensembl"/>
        </authorList>
    </citation>
    <scope>IDENTIFICATION</scope>
</reference>
<keyword evidence="1" id="KW-0812">Transmembrane</keyword>
<keyword evidence="1" id="KW-1133">Transmembrane helix</keyword>
<dbReference type="Ensembl" id="ENSSGRT00000117163.1">
    <property type="protein sequence ID" value="ENSSGRP00000110283.1"/>
    <property type="gene ID" value="ENSSGRG00000054267.1"/>
</dbReference>
<accession>A0A672T7G9</accession>
<keyword evidence="1" id="KW-0472">Membrane</keyword>
<sequence>MCSPTRTFIQFARGRTRVNIGAAFQQWRKLKEREGLESDSEFDLFLLDRGVKLIFLCFTQLICVGFCLNILRPAGIADSQSASQSHP</sequence>